<sequence length="242" mass="27497">MIIIVNKRVVKLSITIIVVIALLVTGILFYSRRQQTTSVMSLDNLIKPIDKGTNPNYIAFTCNVDWGNEVLPDILETLKEKNVKITFFVTGRWVKEYPELFMTIVDEGHEIGSHGYYHSNYSTMSLGKNEEEIKNAEDIIMKYTNVKPLYFAPPSGAYNENTLMAAQKYGYKTILWTIDTIDWRKGSTSDVIYKRVMEKDNHNGAIVLMHPMEETAKALPQLIDALRAKGLEIGTVSDILIE</sequence>
<evidence type="ECO:0000259" key="2">
    <source>
        <dbReference type="PROSITE" id="PS51677"/>
    </source>
</evidence>
<proteinExistence type="predicted"/>
<dbReference type="SUPFAM" id="SSF88713">
    <property type="entry name" value="Glycoside hydrolase/deacetylase"/>
    <property type="match status" value="1"/>
</dbReference>
<dbReference type="STRING" id="1120976.SAMN03080606_00861"/>
<name>A0A1G5DCL9_9FIRM</name>
<dbReference type="EMBL" id="FMUS01000004">
    <property type="protein sequence ID" value="SCY12170.1"/>
    <property type="molecule type" value="Genomic_DNA"/>
</dbReference>
<feature type="domain" description="NodB homology" evidence="2">
    <location>
        <begin position="56"/>
        <end position="234"/>
    </location>
</feature>
<dbReference type="PANTHER" id="PTHR10587">
    <property type="entry name" value="GLYCOSYL TRANSFERASE-RELATED"/>
    <property type="match status" value="1"/>
</dbReference>
<dbReference type="Proteomes" id="UP000198636">
    <property type="component" value="Unassembled WGS sequence"/>
</dbReference>
<dbReference type="AlphaFoldDB" id="A0A1G5DCL9"/>
<feature type="transmembrane region" description="Helical" evidence="1">
    <location>
        <begin position="12"/>
        <end position="31"/>
    </location>
</feature>
<dbReference type="OrthoDB" id="9806342at2"/>
<reference evidence="3 4" key="1">
    <citation type="submission" date="2016-10" db="EMBL/GenBank/DDBJ databases">
        <authorList>
            <person name="de Groot N.N."/>
        </authorList>
    </citation>
    <scope>NUCLEOTIDE SEQUENCE [LARGE SCALE GENOMIC DNA]</scope>
    <source>
        <strain evidence="3 4">DSM 18978</strain>
    </source>
</reference>
<organism evidence="3 4">
    <name type="scientific">Alkaliphilus peptidifermentans DSM 18978</name>
    <dbReference type="NCBI Taxonomy" id="1120976"/>
    <lineage>
        <taxon>Bacteria</taxon>
        <taxon>Bacillati</taxon>
        <taxon>Bacillota</taxon>
        <taxon>Clostridia</taxon>
        <taxon>Peptostreptococcales</taxon>
        <taxon>Natronincolaceae</taxon>
        <taxon>Alkaliphilus</taxon>
    </lineage>
</organism>
<dbReference type="InterPro" id="IPR011330">
    <property type="entry name" value="Glyco_hydro/deAcase_b/a-brl"/>
</dbReference>
<dbReference type="Gene3D" id="3.20.20.370">
    <property type="entry name" value="Glycoside hydrolase/deacetylase"/>
    <property type="match status" value="1"/>
</dbReference>
<keyword evidence="1" id="KW-0812">Transmembrane</keyword>
<accession>A0A1G5DCL9</accession>
<dbReference type="CDD" id="cd10950">
    <property type="entry name" value="CE4_BsYlxY_like"/>
    <property type="match status" value="1"/>
</dbReference>
<dbReference type="InterPro" id="IPR002509">
    <property type="entry name" value="NODB_dom"/>
</dbReference>
<evidence type="ECO:0000256" key="1">
    <source>
        <dbReference type="SAM" id="Phobius"/>
    </source>
</evidence>
<dbReference type="InterPro" id="IPR050248">
    <property type="entry name" value="Polysacc_deacetylase_ArnD"/>
</dbReference>
<dbReference type="PROSITE" id="PS51677">
    <property type="entry name" value="NODB"/>
    <property type="match status" value="1"/>
</dbReference>
<gene>
    <name evidence="3" type="ORF">SAMN03080606_00861</name>
</gene>
<dbReference type="GO" id="GO:0005975">
    <property type="term" value="P:carbohydrate metabolic process"/>
    <property type="evidence" value="ECO:0007669"/>
    <property type="project" value="InterPro"/>
</dbReference>
<keyword evidence="1" id="KW-0472">Membrane</keyword>
<evidence type="ECO:0000313" key="3">
    <source>
        <dbReference type="EMBL" id="SCY12170.1"/>
    </source>
</evidence>
<dbReference type="PANTHER" id="PTHR10587:SF80">
    <property type="entry name" value="CHITOOLIGOSACCHARIDE DEACETYLASE"/>
    <property type="match status" value="1"/>
</dbReference>
<evidence type="ECO:0000313" key="4">
    <source>
        <dbReference type="Proteomes" id="UP000198636"/>
    </source>
</evidence>
<dbReference type="GO" id="GO:0016020">
    <property type="term" value="C:membrane"/>
    <property type="evidence" value="ECO:0007669"/>
    <property type="project" value="TreeGrafter"/>
</dbReference>
<keyword evidence="1" id="KW-1133">Transmembrane helix</keyword>
<dbReference type="GO" id="GO:0016810">
    <property type="term" value="F:hydrolase activity, acting on carbon-nitrogen (but not peptide) bonds"/>
    <property type="evidence" value="ECO:0007669"/>
    <property type="project" value="InterPro"/>
</dbReference>
<dbReference type="Pfam" id="PF01522">
    <property type="entry name" value="Polysacc_deac_1"/>
    <property type="match status" value="1"/>
</dbReference>
<dbReference type="RefSeq" id="WP_091540361.1">
    <property type="nucleotide sequence ID" value="NZ_FMUS01000004.1"/>
</dbReference>
<keyword evidence="4" id="KW-1185">Reference proteome</keyword>
<protein>
    <submittedName>
        <fullName evidence="3">Probable sporulation protein, polysaccharide deacetylase family</fullName>
    </submittedName>
</protein>